<dbReference type="SUPFAM" id="SSF47413">
    <property type="entry name" value="lambda repressor-like DNA-binding domains"/>
    <property type="match status" value="1"/>
</dbReference>
<dbReference type="AlphaFoldDB" id="A0A327P715"/>
<evidence type="ECO:0000313" key="2">
    <source>
        <dbReference type="EMBL" id="RAI86712.1"/>
    </source>
</evidence>
<protein>
    <submittedName>
        <fullName evidence="2">Helix-turn-helix protein</fullName>
    </submittedName>
</protein>
<dbReference type="OrthoDB" id="773007at2"/>
<dbReference type="GO" id="GO:0003677">
    <property type="term" value="F:DNA binding"/>
    <property type="evidence" value="ECO:0007669"/>
    <property type="project" value="InterPro"/>
</dbReference>
<reference evidence="2 3" key="1">
    <citation type="submission" date="2018-06" db="EMBL/GenBank/DDBJ databases">
        <title>Genomic Encyclopedia of Archaeal and Bacterial Type Strains, Phase II (KMG-II): from individual species to whole genera.</title>
        <authorList>
            <person name="Goeker M."/>
        </authorList>
    </citation>
    <scope>NUCLEOTIDE SEQUENCE [LARGE SCALE GENOMIC DNA]</scope>
    <source>
        <strain evidence="2 3">DSM 23446</strain>
    </source>
</reference>
<dbReference type="PROSITE" id="PS50943">
    <property type="entry name" value="HTH_CROC1"/>
    <property type="match status" value="1"/>
</dbReference>
<dbReference type="SMART" id="SM00530">
    <property type="entry name" value="HTH_XRE"/>
    <property type="match status" value="1"/>
</dbReference>
<dbReference type="Pfam" id="PF01381">
    <property type="entry name" value="HTH_3"/>
    <property type="match status" value="1"/>
</dbReference>
<keyword evidence="3" id="KW-1185">Reference proteome</keyword>
<organism evidence="2 3">
    <name type="scientific">Algoriphagus yeomjeoni</name>
    <dbReference type="NCBI Taxonomy" id="291403"/>
    <lineage>
        <taxon>Bacteria</taxon>
        <taxon>Pseudomonadati</taxon>
        <taxon>Bacteroidota</taxon>
        <taxon>Cytophagia</taxon>
        <taxon>Cytophagales</taxon>
        <taxon>Cyclobacteriaceae</taxon>
        <taxon>Algoriphagus</taxon>
    </lineage>
</organism>
<evidence type="ECO:0000313" key="3">
    <source>
        <dbReference type="Proteomes" id="UP000249610"/>
    </source>
</evidence>
<gene>
    <name evidence="2" type="ORF">LV83_03268</name>
</gene>
<feature type="domain" description="HTH cro/C1-type" evidence="1">
    <location>
        <begin position="20"/>
        <end position="72"/>
    </location>
</feature>
<name>A0A327P715_9BACT</name>
<dbReference type="Proteomes" id="UP000249610">
    <property type="component" value="Unassembled WGS sequence"/>
</dbReference>
<sequence>MLTFNFIKIEDLKKELGSLIKKMRKANSLTQEGLAENLNLSRLTIQKVESGKNFNFDTLLLIFQHFNQLESFYSFLKEKSSEYNKPDSLY</sequence>
<dbReference type="Gene3D" id="1.10.260.40">
    <property type="entry name" value="lambda repressor-like DNA-binding domains"/>
    <property type="match status" value="1"/>
</dbReference>
<comment type="caution">
    <text evidence="2">The sequence shown here is derived from an EMBL/GenBank/DDBJ whole genome shotgun (WGS) entry which is preliminary data.</text>
</comment>
<dbReference type="EMBL" id="QLLK01000010">
    <property type="protein sequence ID" value="RAI86712.1"/>
    <property type="molecule type" value="Genomic_DNA"/>
</dbReference>
<dbReference type="RefSeq" id="WP_111612602.1">
    <property type="nucleotide sequence ID" value="NZ_CP187512.1"/>
</dbReference>
<dbReference type="InterPro" id="IPR001387">
    <property type="entry name" value="Cro/C1-type_HTH"/>
</dbReference>
<accession>A0A327P715</accession>
<evidence type="ECO:0000259" key="1">
    <source>
        <dbReference type="PROSITE" id="PS50943"/>
    </source>
</evidence>
<dbReference type="InterPro" id="IPR010982">
    <property type="entry name" value="Lambda_DNA-bd_dom_sf"/>
</dbReference>
<proteinExistence type="predicted"/>
<dbReference type="CDD" id="cd00093">
    <property type="entry name" value="HTH_XRE"/>
    <property type="match status" value="1"/>
</dbReference>